<dbReference type="InterPro" id="IPR006845">
    <property type="entry name" value="Pex_N"/>
</dbReference>
<keyword evidence="11" id="KW-0833">Ubl conjugation pathway</keyword>
<organism evidence="19 20">
    <name type="scientific">Mya arenaria</name>
    <name type="common">Soft-shell clam</name>
    <dbReference type="NCBI Taxonomy" id="6604"/>
    <lineage>
        <taxon>Eukaryota</taxon>
        <taxon>Metazoa</taxon>
        <taxon>Spiralia</taxon>
        <taxon>Lophotrochozoa</taxon>
        <taxon>Mollusca</taxon>
        <taxon>Bivalvia</taxon>
        <taxon>Autobranchia</taxon>
        <taxon>Heteroconchia</taxon>
        <taxon>Euheterodonta</taxon>
        <taxon>Imparidentia</taxon>
        <taxon>Neoheterodontei</taxon>
        <taxon>Myida</taxon>
        <taxon>Myoidea</taxon>
        <taxon>Myidae</taxon>
        <taxon>Mya</taxon>
    </lineage>
</organism>
<evidence type="ECO:0000256" key="3">
    <source>
        <dbReference type="ARBA" id="ARBA00004906"/>
    </source>
</evidence>
<evidence type="ECO:0000313" key="20">
    <source>
        <dbReference type="Proteomes" id="UP001164746"/>
    </source>
</evidence>
<keyword evidence="6" id="KW-0813">Transport</keyword>
<evidence type="ECO:0000256" key="13">
    <source>
        <dbReference type="ARBA" id="ARBA00022927"/>
    </source>
</evidence>
<evidence type="ECO:0000256" key="2">
    <source>
        <dbReference type="ARBA" id="ARBA00004585"/>
    </source>
</evidence>
<keyword evidence="7" id="KW-0808">Transferase</keyword>
<keyword evidence="13" id="KW-0653">Protein transport</keyword>
<keyword evidence="20" id="KW-1185">Reference proteome</keyword>
<evidence type="ECO:0000256" key="7">
    <source>
        <dbReference type="ARBA" id="ARBA00022679"/>
    </source>
</evidence>
<feature type="domain" description="Pex N-terminal" evidence="18">
    <location>
        <begin position="46"/>
        <end position="224"/>
    </location>
</feature>
<dbReference type="Proteomes" id="UP001164746">
    <property type="component" value="Chromosome 17"/>
</dbReference>
<evidence type="ECO:0000256" key="6">
    <source>
        <dbReference type="ARBA" id="ARBA00022448"/>
    </source>
</evidence>
<keyword evidence="16" id="KW-0576">Peroxisome</keyword>
<keyword evidence="15" id="KW-0472">Membrane</keyword>
<keyword evidence="8" id="KW-0812">Transmembrane</keyword>
<evidence type="ECO:0000256" key="9">
    <source>
        <dbReference type="ARBA" id="ARBA00022723"/>
    </source>
</evidence>
<evidence type="ECO:0000256" key="16">
    <source>
        <dbReference type="ARBA" id="ARBA00023140"/>
    </source>
</evidence>
<evidence type="ECO:0000256" key="12">
    <source>
        <dbReference type="ARBA" id="ARBA00022833"/>
    </source>
</evidence>
<evidence type="ECO:0000256" key="10">
    <source>
        <dbReference type="ARBA" id="ARBA00022771"/>
    </source>
</evidence>
<proteinExistence type="inferred from homology"/>
<name>A0ABY7GCE9_MYAAR</name>
<dbReference type="InterPro" id="IPR025654">
    <property type="entry name" value="PEX2/10"/>
</dbReference>
<dbReference type="PANTHER" id="PTHR23350">
    <property type="entry name" value="PEROXISOME ASSEMBLY PROTEIN 10"/>
    <property type="match status" value="1"/>
</dbReference>
<keyword evidence="12" id="KW-0862">Zinc</keyword>
<gene>
    <name evidence="19" type="ORF">MAR_033556</name>
</gene>
<evidence type="ECO:0000256" key="1">
    <source>
        <dbReference type="ARBA" id="ARBA00000900"/>
    </source>
</evidence>
<keyword evidence="14" id="KW-1133">Transmembrane helix</keyword>
<evidence type="ECO:0000256" key="11">
    <source>
        <dbReference type="ARBA" id="ARBA00022786"/>
    </source>
</evidence>
<reference evidence="19" key="1">
    <citation type="submission" date="2022-11" db="EMBL/GenBank/DDBJ databases">
        <title>Centuries of genome instability and evolution in soft-shell clam transmissible cancer (bioRxiv).</title>
        <authorList>
            <person name="Hart S.F.M."/>
            <person name="Yonemitsu M.A."/>
            <person name="Giersch R.M."/>
            <person name="Beal B.F."/>
            <person name="Arriagada G."/>
            <person name="Davis B.W."/>
            <person name="Ostrander E.A."/>
            <person name="Goff S.P."/>
            <person name="Metzger M.J."/>
        </authorList>
    </citation>
    <scope>NUCLEOTIDE SEQUENCE</scope>
    <source>
        <strain evidence="19">MELC-2E11</strain>
        <tissue evidence="19">Siphon/mantle</tissue>
    </source>
</reference>
<evidence type="ECO:0000256" key="4">
    <source>
        <dbReference type="ARBA" id="ARBA00008704"/>
    </source>
</evidence>
<comment type="catalytic activity">
    <reaction evidence="1">
        <text>S-ubiquitinyl-[E2 ubiquitin-conjugating enzyme]-L-cysteine + [acceptor protein]-L-lysine = [E2 ubiquitin-conjugating enzyme]-L-cysteine + N(6)-ubiquitinyl-[acceptor protein]-L-lysine.</text>
        <dbReference type="EC" id="2.3.2.27"/>
    </reaction>
</comment>
<evidence type="ECO:0000313" key="19">
    <source>
        <dbReference type="EMBL" id="WAR31014.1"/>
    </source>
</evidence>
<comment type="similarity">
    <text evidence="4">Belongs to the pex2/pex10/pex12 family.</text>
</comment>
<comment type="subcellular location">
    <subcellularLocation>
        <location evidence="2">Peroxisome membrane</location>
        <topology evidence="2">Multi-pass membrane protein</topology>
    </subcellularLocation>
</comment>
<dbReference type="Pfam" id="PF04757">
    <property type="entry name" value="Pex2_Pex12"/>
    <property type="match status" value="1"/>
</dbReference>
<dbReference type="PANTHER" id="PTHR23350:SF0">
    <property type="entry name" value="PEROXISOME BIOGENESIS FACTOR 10"/>
    <property type="match status" value="1"/>
</dbReference>
<feature type="region of interest" description="Disordered" evidence="17">
    <location>
        <begin position="1"/>
        <end position="27"/>
    </location>
</feature>
<evidence type="ECO:0000256" key="14">
    <source>
        <dbReference type="ARBA" id="ARBA00022989"/>
    </source>
</evidence>
<evidence type="ECO:0000259" key="18">
    <source>
        <dbReference type="Pfam" id="PF04757"/>
    </source>
</evidence>
<keyword evidence="10" id="KW-0863">Zinc-finger</keyword>
<protein>
    <recommendedName>
        <fullName evidence="5">RING-type E3 ubiquitin transferase</fullName>
        <ecNumber evidence="5">2.3.2.27</ecNumber>
    </recommendedName>
</protein>
<comment type="pathway">
    <text evidence="3">Protein modification; protein ubiquitination.</text>
</comment>
<evidence type="ECO:0000256" key="15">
    <source>
        <dbReference type="ARBA" id="ARBA00023136"/>
    </source>
</evidence>
<evidence type="ECO:0000256" key="17">
    <source>
        <dbReference type="SAM" id="MobiDB-lite"/>
    </source>
</evidence>
<evidence type="ECO:0000256" key="8">
    <source>
        <dbReference type="ARBA" id="ARBA00022692"/>
    </source>
</evidence>
<keyword evidence="9" id="KW-0479">Metal-binding</keyword>
<sequence length="262" mass="30082">MQDKPSSKSFNKDLAAMQDKPSSKSFNKDLAANAGKAEIVRSHQKDEYYLTYLRNLTADVIHNTLGPRVWIAWRKEVDLLADLGFQTIGEEYVNIVQVDPTRKRVPSQMRRGLMVLVHVLTPYLLRKLFDWLEKRLRSHDHQEVPLETREFLLQCIPVAQSVVLYTHRLHMAVFYLRGLFYHVAKRISGIEYLQYTGGVSRPPDESVTMTFRALGWITLAQLVGSGLLGAYRYAQEKARMGSNLAVEKTDGLHKKAEYSHYA</sequence>
<dbReference type="EC" id="2.3.2.27" evidence="5"/>
<accession>A0ABY7GCE9</accession>
<evidence type="ECO:0000256" key="5">
    <source>
        <dbReference type="ARBA" id="ARBA00012483"/>
    </source>
</evidence>
<dbReference type="EMBL" id="CP111028">
    <property type="protein sequence ID" value="WAR31014.1"/>
    <property type="molecule type" value="Genomic_DNA"/>
</dbReference>